<comment type="caution">
    <text evidence="1">The sequence shown here is derived from an EMBL/GenBank/DDBJ whole genome shotgun (WGS) entry which is preliminary data.</text>
</comment>
<sequence length="26" mass="3222">DDIFHVQTQLRRTEEFLKAEEALRYL</sequence>
<protein>
    <submittedName>
        <fullName evidence="1">Uncharacterized protein</fullName>
    </submittedName>
</protein>
<proteinExistence type="predicted"/>
<gene>
    <name evidence="1" type="ORF">AFUS01_LOCUS12598</name>
</gene>
<organism evidence="1 2">
    <name type="scientific">Allacma fusca</name>
    <dbReference type="NCBI Taxonomy" id="39272"/>
    <lineage>
        <taxon>Eukaryota</taxon>
        <taxon>Metazoa</taxon>
        <taxon>Ecdysozoa</taxon>
        <taxon>Arthropoda</taxon>
        <taxon>Hexapoda</taxon>
        <taxon>Collembola</taxon>
        <taxon>Symphypleona</taxon>
        <taxon>Sminthuridae</taxon>
        <taxon>Allacma</taxon>
    </lineage>
</organism>
<accession>A0A8J2NRT8</accession>
<reference evidence="1" key="1">
    <citation type="submission" date="2021-06" db="EMBL/GenBank/DDBJ databases">
        <authorList>
            <person name="Hodson N. C."/>
            <person name="Mongue J. A."/>
            <person name="Jaron S. K."/>
        </authorList>
    </citation>
    <scope>NUCLEOTIDE SEQUENCE</scope>
</reference>
<dbReference type="Proteomes" id="UP000708208">
    <property type="component" value="Unassembled WGS sequence"/>
</dbReference>
<name>A0A8J2NRT8_9HEXA</name>
<evidence type="ECO:0000313" key="2">
    <source>
        <dbReference type="Proteomes" id="UP000708208"/>
    </source>
</evidence>
<feature type="non-terminal residue" evidence="1">
    <location>
        <position position="1"/>
    </location>
</feature>
<keyword evidence="2" id="KW-1185">Reference proteome</keyword>
<dbReference type="AlphaFoldDB" id="A0A8J2NRT8"/>
<dbReference type="EMBL" id="CAJVCH010099846">
    <property type="protein sequence ID" value="CAG7723512.1"/>
    <property type="molecule type" value="Genomic_DNA"/>
</dbReference>
<evidence type="ECO:0000313" key="1">
    <source>
        <dbReference type="EMBL" id="CAG7723512.1"/>
    </source>
</evidence>